<dbReference type="EMBL" id="PGGS01000123">
    <property type="protein sequence ID" value="PNH08601.1"/>
    <property type="molecule type" value="Genomic_DNA"/>
</dbReference>
<name>A0A2J8A7W1_9CHLO</name>
<proteinExistence type="predicted"/>
<feature type="region of interest" description="Disordered" evidence="1">
    <location>
        <begin position="1"/>
        <end position="109"/>
    </location>
</feature>
<reference evidence="2 3" key="1">
    <citation type="journal article" date="2017" name="Mol. Biol. Evol.">
        <title>The 4-celled Tetrabaena socialis nuclear genome reveals the essential components for genetic control of cell number at the origin of multicellularity in the volvocine lineage.</title>
        <authorList>
            <person name="Featherston J."/>
            <person name="Arakaki Y."/>
            <person name="Hanschen E.R."/>
            <person name="Ferris P.J."/>
            <person name="Michod R.E."/>
            <person name="Olson B.J.S.C."/>
            <person name="Nozaki H."/>
            <person name="Durand P.M."/>
        </authorList>
    </citation>
    <scope>NUCLEOTIDE SEQUENCE [LARGE SCALE GENOMIC DNA]</scope>
    <source>
        <strain evidence="2 3">NIES-571</strain>
    </source>
</reference>
<feature type="compositionally biased region" description="Polar residues" evidence="1">
    <location>
        <begin position="74"/>
        <end position="109"/>
    </location>
</feature>
<evidence type="ECO:0000256" key="1">
    <source>
        <dbReference type="SAM" id="MobiDB-lite"/>
    </source>
</evidence>
<gene>
    <name evidence="2" type="ORF">TSOC_004854</name>
</gene>
<sequence>MGSAQGLPASRVEPHGPAYHSSQPLRQLLDVGGGGHRHAIPASLRPGRCPPASQQPLLTQYRTYPPTSARPAALSTSSMRMTGKDQSSTSCHSGQESGTMAKTEASTGM</sequence>
<keyword evidence="3" id="KW-1185">Reference proteome</keyword>
<comment type="caution">
    <text evidence="2">The sequence shown here is derived from an EMBL/GenBank/DDBJ whole genome shotgun (WGS) entry which is preliminary data.</text>
</comment>
<protein>
    <submittedName>
        <fullName evidence="2">Uncharacterized protein</fullName>
    </submittedName>
</protein>
<dbReference type="Proteomes" id="UP000236333">
    <property type="component" value="Unassembled WGS sequence"/>
</dbReference>
<dbReference type="AlphaFoldDB" id="A0A2J8A7W1"/>
<feature type="compositionally biased region" description="Polar residues" evidence="1">
    <location>
        <begin position="52"/>
        <end position="66"/>
    </location>
</feature>
<accession>A0A2J8A7W1</accession>
<evidence type="ECO:0000313" key="3">
    <source>
        <dbReference type="Proteomes" id="UP000236333"/>
    </source>
</evidence>
<organism evidence="2 3">
    <name type="scientific">Tetrabaena socialis</name>
    <dbReference type="NCBI Taxonomy" id="47790"/>
    <lineage>
        <taxon>Eukaryota</taxon>
        <taxon>Viridiplantae</taxon>
        <taxon>Chlorophyta</taxon>
        <taxon>core chlorophytes</taxon>
        <taxon>Chlorophyceae</taxon>
        <taxon>CS clade</taxon>
        <taxon>Chlamydomonadales</taxon>
        <taxon>Tetrabaenaceae</taxon>
        <taxon>Tetrabaena</taxon>
    </lineage>
</organism>
<evidence type="ECO:0000313" key="2">
    <source>
        <dbReference type="EMBL" id="PNH08601.1"/>
    </source>
</evidence>